<organism evidence="9 10">
    <name type="scientific">Amycolatopsis arida</name>
    <dbReference type="NCBI Taxonomy" id="587909"/>
    <lineage>
        <taxon>Bacteria</taxon>
        <taxon>Bacillati</taxon>
        <taxon>Actinomycetota</taxon>
        <taxon>Actinomycetes</taxon>
        <taxon>Pseudonocardiales</taxon>
        <taxon>Pseudonocardiaceae</taxon>
        <taxon>Amycolatopsis</taxon>
    </lineage>
</organism>
<evidence type="ECO:0000256" key="1">
    <source>
        <dbReference type="ARBA" id="ARBA00004651"/>
    </source>
</evidence>
<evidence type="ECO:0000256" key="6">
    <source>
        <dbReference type="ARBA" id="ARBA00023065"/>
    </source>
</evidence>
<feature type="transmembrane region" description="Helical" evidence="8">
    <location>
        <begin position="134"/>
        <end position="159"/>
    </location>
</feature>
<dbReference type="GO" id="GO:0008324">
    <property type="term" value="F:monoatomic cation transmembrane transporter activity"/>
    <property type="evidence" value="ECO:0007669"/>
    <property type="project" value="InterPro"/>
</dbReference>
<dbReference type="EMBL" id="FOWW01000003">
    <property type="protein sequence ID" value="SFP67981.1"/>
    <property type="molecule type" value="Genomic_DNA"/>
</dbReference>
<dbReference type="AlphaFoldDB" id="A0A1I5SB88"/>
<keyword evidence="4 8" id="KW-0812">Transmembrane</keyword>
<feature type="transmembrane region" description="Helical" evidence="8">
    <location>
        <begin position="359"/>
        <end position="380"/>
    </location>
</feature>
<evidence type="ECO:0000256" key="7">
    <source>
        <dbReference type="ARBA" id="ARBA00023136"/>
    </source>
</evidence>
<dbReference type="STRING" id="587909.SAMN05421810_10380"/>
<keyword evidence="7 8" id="KW-0472">Membrane</keyword>
<keyword evidence="6" id="KW-0406">Ion transport</keyword>
<evidence type="ECO:0000256" key="3">
    <source>
        <dbReference type="ARBA" id="ARBA00022475"/>
    </source>
</evidence>
<evidence type="ECO:0000256" key="5">
    <source>
        <dbReference type="ARBA" id="ARBA00022989"/>
    </source>
</evidence>
<feature type="transmembrane region" description="Helical" evidence="8">
    <location>
        <begin position="20"/>
        <end position="40"/>
    </location>
</feature>
<feature type="transmembrane region" description="Helical" evidence="8">
    <location>
        <begin position="200"/>
        <end position="222"/>
    </location>
</feature>
<evidence type="ECO:0000256" key="2">
    <source>
        <dbReference type="ARBA" id="ARBA00022448"/>
    </source>
</evidence>
<name>A0A1I5SB88_9PSEU</name>
<feature type="transmembrane region" description="Helical" evidence="8">
    <location>
        <begin position="307"/>
        <end position="338"/>
    </location>
</feature>
<keyword evidence="5 8" id="KW-1133">Transmembrane helix</keyword>
<protein>
    <submittedName>
        <fullName evidence="9">Potassium uptake protein, TrkH family</fullName>
    </submittedName>
</protein>
<accession>A0A1I5SB88</accession>
<keyword evidence="10" id="KW-1185">Reference proteome</keyword>
<evidence type="ECO:0000256" key="4">
    <source>
        <dbReference type="ARBA" id="ARBA00022692"/>
    </source>
</evidence>
<dbReference type="Proteomes" id="UP000198727">
    <property type="component" value="Unassembled WGS sequence"/>
</dbReference>
<sequence>MPALGRAGWRRLLPGWRHPARIVVTAFAVAILAGTLLLTLPAATADGHPADLVTALFTATSAVCVTGLVVVDTPDYWSAFGEVVILGLIQIGGLGIMTLASLLGLLIARRLGLRLQLTAQAETKALGLGEVRRVVSGVVTVSLLFEAVTAVVLTLRLALGHHYTWPDALYHGVFHAVSAFNNAGFALYSDSLVRFATDPWISLTVALAVIAGGLGFPVWLELWRHRRGRRHWSLHAKITLLVIGMLLVIGTVAIIAAEWTNPRTLGALDPGERLLAGFFTAVMTRTAGFNSVDIGQLEPGTLLVHDILMFIGGGSASTAGGIKVTTFALLAFVILAEVRGEPTVHVMGRRLPAAVQRQALTVALLSVGAVVAGTLALLTLTPHDLDETLFEAVSAFGTVGLSTGITADLPTAGRLVLVALMFVGRLGPITLASALALRDRTRRYELPEERPIVG</sequence>
<comment type="subcellular location">
    <subcellularLocation>
        <location evidence="1">Cell membrane</location>
        <topology evidence="1">Multi-pass membrane protein</topology>
    </subcellularLocation>
</comment>
<feature type="transmembrane region" description="Helical" evidence="8">
    <location>
        <begin position="83"/>
        <end position="108"/>
    </location>
</feature>
<dbReference type="PANTHER" id="PTHR32024:SF1">
    <property type="entry name" value="KTR SYSTEM POTASSIUM UPTAKE PROTEIN B"/>
    <property type="match status" value="1"/>
</dbReference>
<evidence type="ECO:0000313" key="10">
    <source>
        <dbReference type="Proteomes" id="UP000198727"/>
    </source>
</evidence>
<reference evidence="10" key="1">
    <citation type="submission" date="2016-10" db="EMBL/GenBank/DDBJ databases">
        <authorList>
            <person name="Varghese N."/>
            <person name="Submissions S."/>
        </authorList>
    </citation>
    <scope>NUCLEOTIDE SEQUENCE [LARGE SCALE GENOMIC DNA]</scope>
    <source>
        <strain evidence="10">CGMCC 4.5579</strain>
    </source>
</reference>
<dbReference type="PANTHER" id="PTHR32024">
    <property type="entry name" value="TRK SYSTEM POTASSIUM UPTAKE PROTEIN TRKG-RELATED"/>
    <property type="match status" value="1"/>
</dbReference>
<dbReference type="InterPro" id="IPR003445">
    <property type="entry name" value="Cat_transpt"/>
</dbReference>
<dbReference type="OrthoDB" id="9810952at2"/>
<feature type="transmembrane region" description="Helical" evidence="8">
    <location>
        <begin position="234"/>
        <end position="257"/>
    </location>
</feature>
<keyword evidence="2" id="KW-0813">Transport</keyword>
<feature type="transmembrane region" description="Helical" evidence="8">
    <location>
        <begin position="52"/>
        <end position="71"/>
    </location>
</feature>
<dbReference type="GO" id="GO:0005886">
    <property type="term" value="C:plasma membrane"/>
    <property type="evidence" value="ECO:0007669"/>
    <property type="project" value="UniProtKB-SubCell"/>
</dbReference>
<keyword evidence="3" id="KW-1003">Cell membrane</keyword>
<feature type="transmembrane region" description="Helical" evidence="8">
    <location>
        <begin position="415"/>
        <end position="437"/>
    </location>
</feature>
<dbReference type="GO" id="GO:0030001">
    <property type="term" value="P:metal ion transport"/>
    <property type="evidence" value="ECO:0007669"/>
    <property type="project" value="UniProtKB-ARBA"/>
</dbReference>
<proteinExistence type="predicted"/>
<evidence type="ECO:0000313" key="9">
    <source>
        <dbReference type="EMBL" id="SFP67981.1"/>
    </source>
</evidence>
<evidence type="ECO:0000256" key="8">
    <source>
        <dbReference type="SAM" id="Phobius"/>
    </source>
</evidence>
<gene>
    <name evidence="9" type="ORF">SAMN05421810_10380</name>
</gene>
<dbReference type="Pfam" id="PF02386">
    <property type="entry name" value="TrkH"/>
    <property type="match status" value="1"/>
</dbReference>